<dbReference type="GO" id="GO:0006355">
    <property type="term" value="P:regulation of DNA-templated transcription"/>
    <property type="evidence" value="ECO:0007669"/>
    <property type="project" value="InterPro"/>
</dbReference>
<dbReference type="AlphaFoldDB" id="A0A285B497"/>
<dbReference type="EMBL" id="FZTC01000019">
    <property type="protein sequence ID" value="SNU35688.1"/>
    <property type="molecule type" value="Genomic_DNA"/>
</dbReference>
<dbReference type="Proteomes" id="UP000220639">
    <property type="component" value="Unassembled WGS sequence"/>
</dbReference>
<dbReference type="PANTHER" id="PTHR35787">
    <property type="entry name" value="GLYCEROL UPTAKE OPERON ANTITERMINATOR REGULATORY PROTEIN"/>
    <property type="match status" value="1"/>
</dbReference>
<dbReference type="Pfam" id="PF04309">
    <property type="entry name" value="G3P_antiterm"/>
    <property type="match status" value="1"/>
</dbReference>
<dbReference type="GO" id="GO:0006071">
    <property type="term" value="P:glycerol metabolic process"/>
    <property type="evidence" value="ECO:0007669"/>
    <property type="project" value="InterPro"/>
</dbReference>
<dbReference type="PANTHER" id="PTHR35787:SF1">
    <property type="entry name" value="GLYCEROL UPTAKE OPERON ANTITERMINATOR REGULATORY PROTEIN"/>
    <property type="match status" value="1"/>
</dbReference>
<evidence type="ECO:0000313" key="2">
    <source>
        <dbReference type="Proteomes" id="UP000220639"/>
    </source>
</evidence>
<dbReference type="SUPFAM" id="SSF110391">
    <property type="entry name" value="GlpP-like"/>
    <property type="match status" value="1"/>
</dbReference>
<organism evidence="1 2">
    <name type="scientific">Klebsiella grimontii</name>
    <dbReference type="NCBI Taxonomy" id="2058152"/>
    <lineage>
        <taxon>Bacteria</taxon>
        <taxon>Pseudomonadati</taxon>
        <taxon>Pseudomonadota</taxon>
        <taxon>Gammaproteobacteria</taxon>
        <taxon>Enterobacterales</taxon>
        <taxon>Enterobacteriaceae</taxon>
        <taxon>Klebsiella/Raoultella group</taxon>
        <taxon>Klebsiella</taxon>
    </lineage>
</organism>
<gene>
    <name evidence="1" type="ORF">KOSB73_260412</name>
</gene>
<dbReference type="InterPro" id="IPR006699">
    <property type="entry name" value="GlpP"/>
</dbReference>
<sequence length="208" mass="23241">MPSSMKMPQRKMLTASTWFKHTGINMHLNNTIIPSVRKYKHFEQALSCSSEYVLLSEANIGNLQSLIGKCHQSGKKVLIHLELLGGFKPDQAGISLLKNYYKVDGVISSNLSALRHAKKEGLLTIFRVLLIDSRSLDQSIDIVKHNPPDAIEILPAEYACQCLELISRNLKGFDVIFIAGGFVKRKYLVDKIFHAGFKGITSSEPGLW</sequence>
<protein>
    <submittedName>
        <fullName evidence="1">Putative glycerol uptake operon antiterminator</fullName>
    </submittedName>
</protein>
<proteinExistence type="predicted"/>
<dbReference type="Gene3D" id="3.20.20.70">
    <property type="entry name" value="Aldolase class I"/>
    <property type="match status" value="1"/>
</dbReference>
<dbReference type="InterPro" id="IPR013785">
    <property type="entry name" value="Aldolase_TIM"/>
</dbReference>
<dbReference type="PIRSF" id="PIRSF016897">
    <property type="entry name" value="GlpP"/>
    <property type="match status" value="1"/>
</dbReference>
<evidence type="ECO:0000313" key="1">
    <source>
        <dbReference type="EMBL" id="SNU35688.1"/>
    </source>
</evidence>
<accession>A0A285B497</accession>
<name>A0A285B497_9ENTR</name>
<reference evidence="2" key="1">
    <citation type="submission" date="2017-08" db="EMBL/GenBank/DDBJ databases">
        <authorList>
            <person name="Brisse S."/>
        </authorList>
    </citation>
    <scope>NUCLEOTIDE SEQUENCE [LARGE SCALE GENOMIC DNA]</scope>
    <source>
        <strain evidence="2">06D021</strain>
    </source>
</reference>